<accession>A0A811TZ24</accession>
<evidence type="ECO:0000313" key="1">
    <source>
        <dbReference type="EMBL" id="CAD6991398.1"/>
    </source>
</evidence>
<dbReference type="AlphaFoldDB" id="A0A811TZ24"/>
<proteinExistence type="predicted"/>
<gene>
    <name evidence="1" type="ORF">CCAP1982_LOCUS325</name>
</gene>
<sequence>AAQAQRPQSLACRFGATLKNSRDENLEDIFARLDFANDDSTTATHTEMTKATQFFIFFI</sequence>
<comment type="caution">
    <text evidence="1">The sequence shown here is derived from an EMBL/GenBank/DDBJ whole genome shotgun (WGS) entry which is preliminary data.</text>
</comment>
<keyword evidence="2" id="KW-1185">Reference proteome</keyword>
<reference evidence="1" key="1">
    <citation type="submission" date="2020-11" db="EMBL/GenBank/DDBJ databases">
        <authorList>
            <person name="Whitehead M."/>
        </authorList>
    </citation>
    <scope>NUCLEOTIDE SEQUENCE</scope>
    <source>
        <strain evidence="1">EGII</strain>
    </source>
</reference>
<evidence type="ECO:0000313" key="2">
    <source>
        <dbReference type="Proteomes" id="UP000606786"/>
    </source>
</evidence>
<organism evidence="1 2">
    <name type="scientific">Ceratitis capitata</name>
    <name type="common">Mediterranean fruit fly</name>
    <name type="synonym">Tephritis capitata</name>
    <dbReference type="NCBI Taxonomy" id="7213"/>
    <lineage>
        <taxon>Eukaryota</taxon>
        <taxon>Metazoa</taxon>
        <taxon>Ecdysozoa</taxon>
        <taxon>Arthropoda</taxon>
        <taxon>Hexapoda</taxon>
        <taxon>Insecta</taxon>
        <taxon>Pterygota</taxon>
        <taxon>Neoptera</taxon>
        <taxon>Endopterygota</taxon>
        <taxon>Diptera</taxon>
        <taxon>Brachycera</taxon>
        <taxon>Muscomorpha</taxon>
        <taxon>Tephritoidea</taxon>
        <taxon>Tephritidae</taxon>
        <taxon>Ceratitis</taxon>
        <taxon>Ceratitis</taxon>
    </lineage>
</organism>
<protein>
    <submittedName>
        <fullName evidence="1">(Mediterranean fruit fly) hypothetical protein</fullName>
    </submittedName>
</protein>
<dbReference type="Proteomes" id="UP000606786">
    <property type="component" value="Unassembled WGS sequence"/>
</dbReference>
<feature type="non-terminal residue" evidence="1">
    <location>
        <position position="1"/>
    </location>
</feature>
<dbReference type="EMBL" id="CAJHJT010000001">
    <property type="protein sequence ID" value="CAD6991398.1"/>
    <property type="molecule type" value="Genomic_DNA"/>
</dbReference>
<name>A0A811TZ24_CERCA</name>